<dbReference type="OrthoDB" id="9810372at2"/>
<dbReference type="SUPFAM" id="SSF53067">
    <property type="entry name" value="Actin-like ATPase domain"/>
    <property type="match status" value="1"/>
</dbReference>
<dbReference type="CDD" id="cd24066">
    <property type="entry name" value="ASKHA_NBD_ROK_EcFRK-like"/>
    <property type="match status" value="1"/>
</dbReference>
<organism evidence="1 2">
    <name type="scientific">Succinatimonas hippei (strain DSM 22608 / JCM 16073 / KCTC 15190 / YIT 12066)</name>
    <dbReference type="NCBI Taxonomy" id="762983"/>
    <lineage>
        <taxon>Bacteria</taxon>
        <taxon>Pseudomonadati</taxon>
        <taxon>Pseudomonadota</taxon>
        <taxon>Gammaproteobacteria</taxon>
        <taxon>Aeromonadales</taxon>
        <taxon>Succinivibrionaceae</taxon>
        <taxon>Succinatimonas</taxon>
    </lineage>
</organism>
<comment type="caution">
    <text evidence="1">The sequence shown here is derived from an EMBL/GenBank/DDBJ whole genome shotgun (WGS) entry which is preliminary data.</text>
</comment>
<dbReference type="AlphaFoldDB" id="E8LKW7"/>
<dbReference type="STRING" id="762983.HMPREF9444_01367"/>
<dbReference type="PANTHER" id="PTHR18964">
    <property type="entry name" value="ROK (REPRESSOR, ORF, KINASE) FAMILY"/>
    <property type="match status" value="1"/>
</dbReference>
<dbReference type="GO" id="GO:0004396">
    <property type="term" value="F:hexokinase activity"/>
    <property type="evidence" value="ECO:0007669"/>
    <property type="project" value="TreeGrafter"/>
</dbReference>
<dbReference type="Proteomes" id="UP000018458">
    <property type="component" value="Unassembled WGS sequence"/>
</dbReference>
<dbReference type="Gene3D" id="3.30.420.40">
    <property type="match status" value="2"/>
</dbReference>
<accession>E8LKW7</accession>
<sequence length="303" mass="32769">MLFGIDLGGTKTEITVLSDNNYAVLFKKRVPTVKNNYAATLTTISALVDEAQKALNVSVDSIGVAIPGTVSAITHTIKNANSYWLNGQDLLHDLEKTTGKKVFLENDANCFALSEAVDGAGKDYKVVWGLILGTGSGTGIIIDRKTIEGRNGLGGEWGHNPLPWMNEYEQEIAKIEQCYCGKHGCIETFVSGTGFEAEYERQSGQRLSGVHIAKLLNSGNKDAAKTFNLYVDRLARSIACFANFIDPDVIVLGGGMSNLDVLYQELPHKVKEYIFGKEFVTPIVKAVHGDSSGGRGAAFLCRA</sequence>
<evidence type="ECO:0000313" key="1">
    <source>
        <dbReference type="EMBL" id="EFY06846.1"/>
    </source>
</evidence>
<gene>
    <name evidence="1" type="ORF">HMPREF9444_01367</name>
</gene>
<dbReference type="eggNOG" id="COG1940">
    <property type="taxonomic scope" value="Bacteria"/>
</dbReference>
<protein>
    <submittedName>
        <fullName evidence="1">ROK family protein</fullName>
    </submittedName>
</protein>
<proteinExistence type="predicted"/>
<name>E8LKW7_SUCHY</name>
<dbReference type="Pfam" id="PF00480">
    <property type="entry name" value="ROK"/>
    <property type="match status" value="1"/>
</dbReference>
<dbReference type="InterPro" id="IPR000600">
    <property type="entry name" value="ROK"/>
</dbReference>
<evidence type="ECO:0000313" key="2">
    <source>
        <dbReference type="Proteomes" id="UP000018458"/>
    </source>
</evidence>
<dbReference type="PANTHER" id="PTHR18964:SF174">
    <property type="entry name" value="D-ALLOSE KINASE-RELATED"/>
    <property type="match status" value="1"/>
</dbReference>
<dbReference type="InterPro" id="IPR043129">
    <property type="entry name" value="ATPase_NBD"/>
</dbReference>
<reference evidence="1 2" key="1">
    <citation type="submission" date="2011-01" db="EMBL/GenBank/DDBJ databases">
        <authorList>
            <person name="Weinstock G."/>
            <person name="Sodergren E."/>
            <person name="Clifton S."/>
            <person name="Fulton L."/>
            <person name="Fulton B."/>
            <person name="Courtney L."/>
            <person name="Fronick C."/>
            <person name="Harrison M."/>
            <person name="Strong C."/>
            <person name="Farmer C."/>
            <person name="Delahaunty K."/>
            <person name="Markovic C."/>
            <person name="Hall O."/>
            <person name="Minx P."/>
            <person name="Tomlinson C."/>
            <person name="Mitreva M."/>
            <person name="Hou S."/>
            <person name="Chen J."/>
            <person name="Wollam A."/>
            <person name="Pepin K.H."/>
            <person name="Johnson M."/>
            <person name="Bhonagiri V."/>
            <person name="Zhang X."/>
            <person name="Suruliraj S."/>
            <person name="Warren W."/>
            <person name="Chinwalla A."/>
            <person name="Mardis E.R."/>
            <person name="Wilson R.K."/>
        </authorList>
    </citation>
    <scope>NUCLEOTIDE SEQUENCE [LARGE SCALE GENOMIC DNA]</scope>
    <source>
        <strain evidence="2">DSM 22608 / JCM 16073 / KCTC 15190 / YIT 12066</strain>
    </source>
</reference>
<dbReference type="EMBL" id="AEVO01000076">
    <property type="protein sequence ID" value="EFY06846.1"/>
    <property type="molecule type" value="Genomic_DNA"/>
</dbReference>
<dbReference type="RefSeq" id="WP_009143555.1">
    <property type="nucleotide sequence ID" value="NZ_GL831010.1"/>
</dbReference>
<keyword evidence="2" id="KW-1185">Reference proteome</keyword>
<dbReference type="HOGENOM" id="CLU_036604_0_3_6"/>